<reference evidence="1" key="1">
    <citation type="submission" date="2018-08" db="EMBL/GenBank/DDBJ databases">
        <title>Draft genome sequence of azole-resistant Aspergillus thermomutatus (Neosartorya pseudofischeri) strain HMR AF 39, isolated from a human nasal aspirate.</title>
        <authorList>
            <person name="Parent-Michaud M."/>
            <person name="Dufresne P.J."/>
            <person name="Fournier E."/>
            <person name="Martineau C."/>
            <person name="Moreira S."/>
            <person name="Perkins V."/>
            <person name="De Repentigny L."/>
            <person name="Dufresne S.F."/>
        </authorList>
    </citation>
    <scope>NUCLEOTIDE SEQUENCE [LARGE SCALE GENOMIC DNA]</scope>
    <source>
        <strain evidence="1">HMR AF 39</strain>
    </source>
</reference>
<sequence length="131" mass="14558">MVQRISGSPMELTERTISVFQAKLNNCSTIDLDGRVEIQSISLAPKTAIDSSARNALLLKENELKSAYKQPLERYLLKSTSIILRLASSIFWLFGHKDLVELVDDPACLLEDEIVPFLASLILGLPDELLS</sequence>
<proteinExistence type="predicted"/>
<dbReference type="Proteomes" id="UP000215305">
    <property type="component" value="Unassembled WGS sequence"/>
</dbReference>
<name>A0A397GFP6_ASPTH</name>
<protein>
    <submittedName>
        <fullName evidence="1">Uncharacterized protein</fullName>
    </submittedName>
</protein>
<dbReference type="VEuPathDB" id="FungiDB:CDV56_105973"/>
<keyword evidence="2" id="KW-1185">Reference proteome</keyword>
<dbReference type="AlphaFoldDB" id="A0A397GFP6"/>
<gene>
    <name evidence="1" type="ORF">CDV56_105973</name>
</gene>
<accession>A0A397GFP6</accession>
<dbReference type="EMBL" id="NKHU02000202">
    <property type="protein sequence ID" value="RHZ48236.1"/>
    <property type="molecule type" value="Genomic_DNA"/>
</dbReference>
<evidence type="ECO:0000313" key="1">
    <source>
        <dbReference type="EMBL" id="RHZ48236.1"/>
    </source>
</evidence>
<organism evidence="1 2">
    <name type="scientific">Aspergillus thermomutatus</name>
    <name type="common">Neosartorya pseudofischeri</name>
    <dbReference type="NCBI Taxonomy" id="41047"/>
    <lineage>
        <taxon>Eukaryota</taxon>
        <taxon>Fungi</taxon>
        <taxon>Dikarya</taxon>
        <taxon>Ascomycota</taxon>
        <taxon>Pezizomycotina</taxon>
        <taxon>Eurotiomycetes</taxon>
        <taxon>Eurotiomycetidae</taxon>
        <taxon>Eurotiales</taxon>
        <taxon>Aspergillaceae</taxon>
        <taxon>Aspergillus</taxon>
        <taxon>Aspergillus subgen. Fumigati</taxon>
    </lineage>
</organism>
<comment type="caution">
    <text evidence="1">The sequence shown here is derived from an EMBL/GenBank/DDBJ whole genome shotgun (WGS) entry which is preliminary data.</text>
</comment>
<dbReference type="GeneID" id="38127947"/>
<evidence type="ECO:0000313" key="2">
    <source>
        <dbReference type="Proteomes" id="UP000215305"/>
    </source>
</evidence>
<dbReference type="RefSeq" id="XP_026611893.1">
    <property type="nucleotide sequence ID" value="XM_026759592.1"/>
</dbReference>